<keyword evidence="1" id="KW-0812">Transmembrane</keyword>
<feature type="transmembrane region" description="Helical" evidence="1">
    <location>
        <begin position="93"/>
        <end position="114"/>
    </location>
</feature>
<keyword evidence="3" id="KW-1185">Reference proteome</keyword>
<dbReference type="InterPro" id="IPR025671">
    <property type="entry name" value="HXXEE"/>
</dbReference>
<gene>
    <name evidence="2" type="ORF">GWC95_04730</name>
</gene>
<organism evidence="2 3">
    <name type="scientific">Sediminibacterium roseum</name>
    <dbReference type="NCBI Taxonomy" id="1978412"/>
    <lineage>
        <taxon>Bacteria</taxon>
        <taxon>Pseudomonadati</taxon>
        <taxon>Bacteroidota</taxon>
        <taxon>Chitinophagia</taxon>
        <taxon>Chitinophagales</taxon>
        <taxon>Chitinophagaceae</taxon>
        <taxon>Sediminibacterium</taxon>
    </lineage>
</organism>
<name>A0ABW9ZQ50_9BACT</name>
<protein>
    <submittedName>
        <fullName evidence="2">HXXEE domain-containing protein</fullName>
    </submittedName>
</protein>
<dbReference type="RefSeq" id="WP_161817547.1">
    <property type="nucleotide sequence ID" value="NZ_JAACJS010000004.1"/>
</dbReference>
<keyword evidence="1" id="KW-0472">Membrane</keyword>
<dbReference type="Pfam" id="PF13787">
    <property type="entry name" value="HXXEE"/>
    <property type="match status" value="1"/>
</dbReference>
<sequence>MKQQTVTVIGAFLFTAVILLLGYIAFGFWTALIFTSGFLGGYLLWIFVTGKPSFASLRVPFWVSFSLFIVHRVEEKIYGFFARLSDITGVQTPAISSWPVILLVLVSVGAWITIPVLVKKGYAFGYYLAWTFFAAMGITELAHFIFPFFTGQPYGYFPGMASVLLLAPVAWWGMYRLSRKNQ</sequence>
<dbReference type="EMBL" id="JAACJS010000004">
    <property type="protein sequence ID" value="NCI49217.1"/>
    <property type="molecule type" value="Genomic_DNA"/>
</dbReference>
<feature type="transmembrane region" description="Helical" evidence="1">
    <location>
        <begin position="7"/>
        <end position="25"/>
    </location>
</feature>
<proteinExistence type="predicted"/>
<reference evidence="2 3" key="1">
    <citation type="submission" date="2020-01" db="EMBL/GenBank/DDBJ databases">
        <title>Genome analysis.</title>
        <authorList>
            <person name="Wu S."/>
            <person name="Wang G."/>
        </authorList>
    </citation>
    <scope>NUCLEOTIDE SEQUENCE [LARGE SCALE GENOMIC DNA]</scope>
    <source>
        <strain evidence="2 3">SYL130</strain>
    </source>
</reference>
<evidence type="ECO:0000256" key="1">
    <source>
        <dbReference type="SAM" id="Phobius"/>
    </source>
</evidence>
<feature type="transmembrane region" description="Helical" evidence="1">
    <location>
        <begin position="31"/>
        <end position="48"/>
    </location>
</feature>
<accession>A0ABW9ZQ50</accession>
<dbReference type="Proteomes" id="UP000753802">
    <property type="component" value="Unassembled WGS sequence"/>
</dbReference>
<feature type="transmembrane region" description="Helical" evidence="1">
    <location>
        <begin position="126"/>
        <end position="149"/>
    </location>
</feature>
<evidence type="ECO:0000313" key="3">
    <source>
        <dbReference type="Proteomes" id="UP000753802"/>
    </source>
</evidence>
<keyword evidence="1" id="KW-1133">Transmembrane helix</keyword>
<feature type="transmembrane region" description="Helical" evidence="1">
    <location>
        <begin position="155"/>
        <end position="175"/>
    </location>
</feature>
<comment type="caution">
    <text evidence="2">The sequence shown here is derived from an EMBL/GenBank/DDBJ whole genome shotgun (WGS) entry which is preliminary data.</text>
</comment>
<evidence type="ECO:0000313" key="2">
    <source>
        <dbReference type="EMBL" id="NCI49217.1"/>
    </source>
</evidence>